<dbReference type="AlphaFoldDB" id="V5WE29"/>
<dbReference type="PATRIC" id="fig|1307761.3.peg.463"/>
<evidence type="ECO:0000256" key="2">
    <source>
        <dbReference type="ARBA" id="ARBA00022448"/>
    </source>
</evidence>
<dbReference type="KEGG" id="slr:L21SP2_0463"/>
<accession>V5WE29</accession>
<evidence type="ECO:0000313" key="6">
    <source>
        <dbReference type="EMBL" id="AHC13895.1"/>
    </source>
</evidence>
<evidence type="ECO:0000313" key="7">
    <source>
        <dbReference type="Proteomes" id="UP000018680"/>
    </source>
</evidence>
<evidence type="ECO:0000256" key="4">
    <source>
        <dbReference type="RuleBase" id="RU367119"/>
    </source>
</evidence>
<keyword evidence="2 4" id="KW-0813">Transport</keyword>
<evidence type="ECO:0000256" key="1">
    <source>
        <dbReference type="ARBA" id="ARBA00008725"/>
    </source>
</evidence>
<dbReference type="STRING" id="1307761.L21SP2_0463"/>
<dbReference type="OrthoDB" id="9790048at2"/>
<organism evidence="6 7">
    <name type="scientific">Salinispira pacifica</name>
    <dbReference type="NCBI Taxonomy" id="1307761"/>
    <lineage>
        <taxon>Bacteria</taxon>
        <taxon>Pseudomonadati</taxon>
        <taxon>Spirochaetota</taxon>
        <taxon>Spirochaetia</taxon>
        <taxon>Spirochaetales</taxon>
        <taxon>Spirochaetaceae</taxon>
        <taxon>Salinispira</taxon>
    </lineage>
</organism>
<evidence type="ECO:0000259" key="5">
    <source>
        <dbReference type="Pfam" id="PF12849"/>
    </source>
</evidence>
<dbReference type="eggNOG" id="COG0226">
    <property type="taxonomic scope" value="Bacteria"/>
</dbReference>
<dbReference type="PANTHER" id="PTHR30570:SF1">
    <property type="entry name" value="PHOSPHATE-BINDING PROTEIN PSTS"/>
    <property type="match status" value="1"/>
</dbReference>
<dbReference type="GO" id="GO:0006817">
    <property type="term" value="P:phosphate ion transport"/>
    <property type="evidence" value="ECO:0007669"/>
    <property type="project" value="UniProtKB-UniRule"/>
</dbReference>
<keyword evidence="7" id="KW-1185">Reference proteome</keyword>
<dbReference type="NCBIfam" id="TIGR02136">
    <property type="entry name" value="ptsS_2"/>
    <property type="match status" value="1"/>
</dbReference>
<feature type="signal peptide" evidence="4">
    <location>
        <begin position="1"/>
        <end position="20"/>
    </location>
</feature>
<dbReference type="Pfam" id="PF12849">
    <property type="entry name" value="PBP_like_2"/>
    <property type="match status" value="1"/>
</dbReference>
<sequence>MKKIIAALLVLVLVGASVFAEGQGETESAEESNPFAWVEEMGEGELPAVNPLLVQGDVATAGSSTVAPLAAVIIERYKEDGLTSQVTLDVIGSGAGFERFTVAGETDVSNASRAIKDSEVENAAEIGRTPIPFRVGTDALSVVVSQENDFVEDVTAEELALIFGGAETWNEVRSDWPNEPILRYVPGTDSGTFDFFVEMVYDEDPDTILSAENTQFSEDDNILVQGVSESPYAVAFFGYAYFVENQDILKILSVEGIEPSQEAVENANYDSIEKNVEAGGYPIARPLFIYSDAEIMRSKPQVAAYIAYFLNNVNDVIDQVGYFPADLSVAEANWLEAMEGAY</sequence>
<evidence type="ECO:0000256" key="3">
    <source>
        <dbReference type="ARBA" id="ARBA00022729"/>
    </source>
</evidence>
<dbReference type="Proteomes" id="UP000018680">
    <property type="component" value="Chromosome"/>
</dbReference>
<dbReference type="Gene3D" id="3.40.190.10">
    <property type="entry name" value="Periplasmic binding protein-like II"/>
    <property type="match status" value="2"/>
</dbReference>
<name>V5WE29_9SPIO</name>
<dbReference type="InterPro" id="IPR011862">
    <property type="entry name" value="Phos-bd"/>
</dbReference>
<protein>
    <recommendedName>
        <fullName evidence="4">Phosphate-binding protein</fullName>
    </recommendedName>
</protein>
<dbReference type="HOGENOM" id="CLU_026228_1_1_12"/>
<keyword evidence="4" id="KW-0592">Phosphate transport</keyword>
<dbReference type="EMBL" id="CP006939">
    <property type="protein sequence ID" value="AHC13895.1"/>
    <property type="molecule type" value="Genomic_DNA"/>
</dbReference>
<gene>
    <name evidence="6" type="ORF">L21SP2_0463</name>
</gene>
<dbReference type="InterPro" id="IPR024370">
    <property type="entry name" value="PBP_domain"/>
</dbReference>
<feature type="chain" id="PRO_5027141123" description="Phosphate-binding protein" evidence="4">
    <location>
        <begin position="21"/>
        <end position="342"/>
    </location>
</feature>
<proteinExistence type="inferred from homology"/>
<comment type="similarity">
    <text evidence="1 4">Belongs to the PstS family.</text>
</comment>
<comment type="function">
    <text evidence="4">Involved in the system for phosphate transport across the cytoplasmic membrane.</text>
</comment>
<feature type="domain" description="PBP" evidence="5">
    <location>
        <begin position="55"/>
        <end position="311"/>
    </location>
</feature>
<dbReference type="RefSeq" id="WP_024266827.1">
    <property type="nucleotide sequence ID" value="NC_023035.1"/>
</dbReference>
<dbReference type="InterPro" id="IPR050811">
    <property type="entry name" value="Phosphate_ABC_transporter"/>
</dbReference>
<dbReference type="SUPFAM" id="SSF53850">
    <property type="entry name" value="Periplasmic binding protein-like II"/>
    <property type="match status" value="1"/>
</dbReference>
<dbReference type="PANTHER" id="PTHR30570">
    <property type="entry name" value="PERIPLASMIC PHOSPHATE BINDING COMPONENT OF PHOSPHATE ABC TRANSPORTER"/>
    <property type="match status" value="1"/>
</dbReference>
<reference evidence="6 7" key="1">
    <citation type="journal article" date="2015" name="Stand. Genomic Sci.">
        <title>Complete genome sequence and description of Salinispira pacifica gen. nov., sp. nov., a novel spirochaete isolated form a hypersaline microbial mat.</title>
        <authorList>
            <person name="Ben Hania W."/>
            <person name="Joseph M."/>
            <person name="Schumann P."/>
            <person name="Bunk B."/>
            <person name="Fiebig A."/>
            <person name="Sproer C."/>
            <person name="Klenk H.P."/>
            <person name="Fardeau M.L."/>
            <person name="Spring S."/>
        </authorList>
    </citation>
    <scope>NUCLEOTIDE SEQUENCE [LARGE SCALE GENOMIC DNA]</scope>
    <source>
        <strain evidence="6 7">L21-RPul-D2</strain>
    </source>
</reference>
<dbReference type="GO" id="GO:0042301">
    <property type="term" value="F:phosphate ion binding"/>
    <property type="evidence" value="ECO:0007669"/>
    <property type="project" value="UniProtKB-UniRule"/>
</dbReference>
<keyword evidence="3 4" id="KW-0732">Signal</keyword>